<feature type="chain" id="PRO_5009140115" evidence="3">
    <location>
        <begin position="24"/>
        <end position="324"/>
    </location>
</feature>
<proteinExistence type="predicted"/>
<dbReference type="SUPFAM" id="SSF109998">
    <property type="entry name" value="Triger factor/SurA peptide-binding domain-like"/>
    <property type="match status" value="1"/>
</dbReference>
<evidence type="ECO:0000313" key="5">
    <source>
        <dbReference type="EMBL" id="ODS32481.1"/>
    </source>
</evidence>
<keyword evidence="1 3" id="KW-0732">Signal</keyword>
<feature type="domain" description="PpiC" evidence="4">
    <location>
        <begin position="180"/>
        <end position="278"/>
    </location>
</feature>
<dbReference type="PANTHER" id="PTHR47637:SF1">
    <property type="entry name" value="CHAPERONE SURA"/>
    <property type="match status" value="1"/>
</dbReference>
<sequence length="324" mass="38207">MKILKLSLVFFILHLFYLHQSNADNLNAIRVIVNGEIITEFDIRKRIAEAFKIAEKKYSEIELQQKKREIISDAIDELIDRKILVQEAKKVLLADPEKAEEIEKNLDSFVKGAVEEVGSLYKFYELAHKQGINPLKKRAELKKDLMIEEIMRGNVYRKIIVTPKEIKRYYQEHTDEFSRERRLSFRQILIKFSGYKTKEEAKSVTEELLNRLKNGEEFEALAKKHSQGPHSDEGGLWEFDEVKDFRKDLTAGISNLKKGEISQILDSSLGHHIFKVEEIIPAQTLTFQQAQDEIRNMLFREEFVKKRKEYLKELRKNVVIKRYY</sequence>
<dbReference type="InterPro" id="IPR000297">
    <property type="entry name" value="PPIase_PpiC"/>
</dbReference>
<comment type="caution">
    <text evidence="5">The sequence shown here is derived from an EMBL/GenBank/DDBJ whole genome shotgun (WGS) entry which is preliminary data.</text>
</comment>
<dbReference type="Gene3D" id="1.10.4030.10">
    <property type="entry name" value="Porin chaperone SurA, peptide-binding domain"/>
    <property type="match status" value="1"/>
</dbReference>
<dbReference type="Gene3D" id="3.10.50.40">
    <property type="match status" value="1"/>
</dbReference>
<evidence type="ECO:0000256" key="1">
    <source>
        <dbReference type="ARBA" id="ARBA00022729"/>
    </source>
</evidence>
<organism evidence="5 6">
    <name type="scientific">Candidatus Scalindua rubra</name>
    <dbReference type="NCBI Taxonomy" id="1872076"/>
    <lineage>
        <taxon>Bacteria</taxon>
        <taxon>Pseudomonadati</taxon>
        <taxon>Planctomycetota</taxon>
        <taxon>Candidatus Brocadiia</taxon>
        <taxon>Candidatus Brocadiales</taxon>
        <taxon>Candidatus Scalinduaceae</taxon>
        <taxon>Candidatus Scalindua</taxon>
    </lineage>
</organism>
<protein>
    <submittedName>
        <fullName evidence="5">Peptidyl-prolyl cis-trans isomerase</fullName>
    </submittedName>
</protein>
<dbReference type="PANTHER" id="PTHR47637">
    <property type="entry name" value="CHAPERONE SURA"/>
    <property type="match status" value="1"/>
</dbReference>
<evidence type="ECO:0000256" key="2">
    <source>
        <dbReference type="PROSITE-ProRule" id="PRU00278"/>
    </source>
</evidence>
<gene>
    <name evidence="5" type="ORF">SCARUB_02382</name>
</gene>
<dbReference type="PROSITE" id="PS50198">
    <property type="entry name" value="PPIC_PPIASE_2"/>
    <property type="match status" value="1"/>
</dbReference>
<keyword evidence="2" id="KW-0697">Rotamase</keyword>
<dbReference type="InterPro" id="IPR027304">
    <property type="entry name" value="Trigger_fact/SurA_dom_sf"/>
</dbReference>
<evidence type="ECO:0000256" key="3">
    <source>
        <dbReference type="SAM" id="SignalP"/>
    </source>
</evidence>
<dbReference type="Pfam" id="PF13145">
    <property type="entry name" value="Rotamase_2"/>
    <property type="match status" value="1"/>
</dbReference>
<evidence type="ECO:0000259" key="4">
    <source>
        <dbReference type="PROSITE" id="PS50198"/>
    </source>
</evidence>
<accession>A0A1E3XA17</accession>
<dbReference type="GO" id="GO:0003755">
    <property type="term" value="F:peptidyl-prolyl cis-trans isomerase activity"/>
    <property type="evidence" value="ECO:0007669"/>
    <property type="project" value="UniProtKB-KW"/>
</dbReference>
<dbReference type="EMBL" id="MAYW01000060">
    <property type="protein sequence ID" value="ODS32481.1"/>
    <property type="molecule type" value="Genomic_DNA"/>
</dbReference>
<dbReference type="AlphaFoldDB" id="A0A1E3XA17"/>
<feature type="signal peptide" evidence="3">
    <location>
        <begin position="1"/>
        <end position="23"/>
    </location>
</feature>
<evidence type="ECO:0000313" key="6">
    <source>
        <dbReference type="Proteomes" id="UP000094056"/>
    </source>
</evidence>
<dbReference type="InterPro" id="IPR050280">
    <property type="entry name" value="OMP_Chaperone_SurA"/>
</dbReference>
<keyword evidence="2 5" id="KW-0413">Isomerase</keyword>
<reference evidence="5 6" key="1">
    <citation type="submission" date="2016-07" db="EMBL/GenBank/DDBJ databases">
        <title>Draft genome of Scalindua rubra, obtained from a brine-seawater interface in the Red Sea, sheds light on salt adaptation in anammox bacteria.</title>
        <authorList>
            <person name="Speth D.R."/>
            <person name="Lagkouvardos I."/>
            <person name="Wang Y."/>
            <person name="Qian P.-Y."/>
            <person name="Dutilh B.E."/>
            <person name="Jetten M.S."/>
        </authorList>
    </citation>
    <scope>NUCLEOTIDE SEQUENCE [LARGE SCALE GENOMIC DNA]</scope>
    <source>
        <strain evidence="5">BSI-1</strain>
    </source>
</reference>
<dbReference type="Proteomes" id="UP000094056">
    <property type="component" value="Unassembled WGS sequence"/>
</dbReference>
<dbReference type="InterPro" id="IPR046357">
    <property type="entry name" value="PPIase_dom_sf"/>
</dbReference>
<name>A0A1E3XA17_9BACT</name>
<dbReference type="SUPFAM" id="SSF54534">
    <property type="entry name" value="FKBP-like"/>
    <property type="match status" value="1"/>
</dbReference>